<organism evidence="2 3">
    <name type="scientific">Echria macrotheca</name>
    <dbReference type="NCBI Taxonomy" id="438768"/>
    <lineage>
        <taxon>Eukaryota</taxon>
        <taxon>Fungi</taxon>
        <taxon>Dikarya</taxon>
        <taxon>Ascomycota</taxon>
        <taxon>Pezizomycotina</taxon>
        <taxon>Sordariomycetes</taxon>
        <taxon>Sordariomycetidae</taxon>
        <taxon>Sordariales</taxon>
        <taxon>Schizotheciaceae</taxon>
        <taxon>Echria</taxon>
    </lineage>
</organism>
<gene>
    <name evidence="2" type="ORF">QBC47DRAFT_81628</name>
</gene>
<comment type="caution">
    <text evidence="2">The sequence shown here is derived from an EMBL/GenBank/DDBJ whole genome shotgun (WGS) entry which is preliminary data.</text>
</comment>
<name>A0AAJ0F1P0_9PEZI</name>
<evidence type="ECO:0000313" key="3">
    <source>
        <dbReference type="Proteomes" id="UP001239445"/>
    </source>
</evidence>
<sequence>MTTHMTRPGIVCCYGLSGFTCPLDIGHLASPSLYNGQHHRMASASTLPQRLLTKNPRGLGLDAVELREKGLASPQQDCKSPNSAPFYQTGINGGGTTTPSHRASLAGATAKGPPVKGTALERNGVPPSTLLLADSFFRQSWAPTAPSIGAEAPRIPCRRLANYSKPPPRSPTPQTRVTTGKVRERRPTGPFGAVLKTRGPAPPRPDSPSGDRDLGTIKTSQPSISPCVLVFKSETTTRASP</sequence>
<feature type="region of interest" description="Disordered" evidence="1">
    <location>
        <begin position="159"/>
        <end position="221"/>
    </location>
</feature>
<protein>
    <submittedName>
        <fullName evidence="2">Uncharacterized protein</fullName>
    </submittedName>
</protein>
<dbReference type="AlphaFoldDB" id="A0AAJ0F1P0"/>
<accession>A0AAJ0F1P0</accession>
<feature type="compositionally biased region" description="Polar residues" evidence="1">
    <location>
        <begin position="73"/>
        <end position="90"/>
    </location>
</feature>
<evidence type="ECO:0000256" key="1">
    <source>
        <dbReference type="SAM" id="MobiDB-lite"/>
    </source>
</evidence>
<feature type="region of interest" description="Disordered" evidence="1">
    <location>
        <begin position="72"/>
        <end position="123"/>
    </location>
</feature>
<proteinExistence type="predicted"/>
<reference evidence="2" key="1">
    <citation type="submission" date="2023-06" db="EMBL/GenBank/DDBJ databases">
        <title>Genome-scale phylogeny and comparative genomics of the fungal order Sordariales.</title>
        <authorList>
            <consortium name="Lawrence Berkeley National Laboratory"/>
            <person name="Hensen N."/>
            <person name="Bonometti L."/>
            <person name="Westerberg I."/>
            <person name="Brannstrom I.O."/>
            <person name="Guillou S."/>
            <person name="Cros-Aarteil S."/>
            <person name="Calhoun S."/>
            <person name="Haridas S."/>
            <person name="Kuo A."/>
            <person name="Mondo S."/>
            <person name="Pangilinan J."/>
            <person name="Riley R."/>
            <person name="Labutti K."/>
            <person name="Andreopoulos B."/>
            <person name="Lipzen A."/>
            <person name="Chen C."/>
            <person name="Yanf M."/>
            <person name="Daum C."/>
            <person name="Ng V."/>
            <person name="Clum A."/>
            <person name="Steindorff A."/>
            <person name="Ohm R."/>
            <person name="Martin F."/>
            <person name="Silar P."/>
            <person name="Natvig D."/>
            <person name="Lalanne C."/>
            <person name="Gautier V."/>
            <person name="Ament-Velasquez S.L."/>
            <person name="Kruys A."/>
            <person name="Hutchinson M.I."/>
            <person name="Powell A.J."/>
            <person name="Barry K."/>
            <person name="Miller A.N."/>
            <person name="Grigoriev I.V."/>
            <person name="Debuchy R."/>
            <person name="Gladieux P."/>
            <person name="Thoren M.H."/>
            <person name="Johannesson H."/>
        </authorList>
    </citation>
    <scope>NUCLEOTIDE SEQUENCE</scope>
    <source>
        <strain evidence="2">PSN4</strain>
    </source>
</reference>
<evidence type="ECO:0000313" key="2">
    <source>
        <dbReference type="EMBL" id="KAK1751436.1"/>
    </source>
</evidence>
<dbReference type="Proteomes" id="UP001239445">
    <property type="component" value="Unassembled WGS sequence"/>
</dbReference>
<keyword evidence="3" id="KW-1185">Reference proteome</keyword>
<dbReference type="EMBL" id="MU839842">
    <property type="protein sequence ID" value="KAK1751436.1"/>
    <property type="molecule type" value="Genomic_DNA"/>
</dbReference>